<dbReference type="EMBL" id="VEVO01000018">
    <property type="protein sequence ID" value="KAF0027876.1"/>
    <property type="molecule type" value="Genomic_DNA"/>
</dbReference>
<evidence type="ECO:0000313" key="1">
    <source>
        <dbReference type="EMBL" id="KAF0027876.1"/>
    </source>
</evidence>
<proteinExistence type="predicted"/>
<dbReference type="AlphaFoldDB" id="A0A6A4RYE7"/>
<protein>
    <submittedName>
        <fullName evidence="1">Uncharacterized protein</fullName>
    </submittedName>
</protein>
<sequence>MQHHCAASPAFEGVCFPRYITDVGRMNFLLRIRCRLYRHLLFSEMSGDLRFLSSSVLMSVQMSPERTSVEHNLLLHTDVKDEKHTRFRRNISYRPATERHRRKSKHLNSLRTAADMNRVRPVGDFICEYSPREDDTNVNDRSS</sequence>
<organism evidence="1 2">
    <name type="scientific">Scophthalmus maximus</name>
    <name type="common">Turbot</name>
    <name type="synonym">Psetta maxima</name>
    <dbReference type="NCBI Taxonomy" id="52904"/>
    <lineage>
        <taxon>Eukaryota</taxon>
        <taxon>Metazoa</taxon>
        <taxon>Chordata</taxon>
        <taxon>Craniata</taxon>
        <taxon>Vertebrata</taxon>
        <taxon>Euteleostomi</taxon>
        <taxon>Actinopterygii</taxon>
        <taxon>Neopterygii</taxon>
        <taxon>Teleostei</taxon>
        <taxon>Neoteleostei</taxon>
        <taxon>Acanthomorphata</taxon>
        <taxon>Carangaria</taxon>
        <taxon>Pleuronectiformes</taxon>
        <taxon>Pleuronectoidei</taxon>
        <taxon>Scophthalmidae</taxon>
        <taxon>Scophthalmus</taxon>
    </lineage>
</organism>
<dbReference type="Proteomes" id="UP000438429">
    <property type="component" value="Unassembled WGS sequence"/>
</dbReference>
<evidence type="ECO:0000313" key="2">
    <source>
        <dbReference type="Proteomes" id="UP000438429"/>
    </source>
</evidence>
<accession>A0A6A4RYE7</accession>
<reference evidence="1 2" key="1">
    <citation type="submission" date="2019-06" db="EMBL/GenBank/DDBJ databases">
        <title>Draft genomes of female and male turbot (Scophthalmus maximus).</title>
        <authorList>
            <person name="Xu H."/>
            <person name="Xu X.-W."/>
            <person name="Shao C."/>
            <person name="Chen S."/>
        </authorList>
    </citation>
    <scope>NUCLEOTIDE SEQUENCE [LARGE SCALE GENOMIC DNA]</scope>
    <source>
        <strain evidence="1">Ysfricsl-2016a</strain>
        <tissue evidence="1">Blood</tissue>
    </source>
</reference>
<name>A0A6A4RYE7_SCOMX</name>
<gene>
    <name evidence="1" type="ORF">F2P81_020617</name>
</gene>
<comment type="caution">
    <text evidence="1">The sequence shown here is derived from an EMBL/GenBank/DDBJ whole genome shotgun (WGS) entry which is preliminary data.</text>
</comment>